<evidence type="ECO:0000313" key="2">
    <source>
        <dbReference type="EMBL" id="MFD1586691.1"/>
    </source>
</evidence>
<keyword evidence="1" id="KW-0472">Membrane</keyword>
<proteinExistence type="predicted"/>
<dbReference type="EMBL" id="JBHUDJ010000002">
    <property type="protein sequence ID" value="MFD1586691.1"/>
    <property type="molecule type" value="Genomic_DNA"/>
</dbReference>
<sequence length="185" mass="18789">MVPLDRLRPRSALLVPTIVFASPALWFLFREVNRPDVGRSGGTAVGWTVAVAVGALLGSYLLAAAAVPTLQASRAGDHPVVRAVLEPRPTARLVFAALLGGVVGYVGLSAVATIPAPLDSLARLAGGLLALPLIVLYGGVIVVANGLWGGSAPVWLEWSAVAVGVMASVVWTALLASGVTVVAEG</sequence>
<feature type="transmembrane region" description="Helical" evidence="1">
    <location>
        <begin position="124"/>
        <end position="148"/>
    </location>
</feature>
<dbReference type="AlphaFoldDB" id="A0ABD6C8M8"/>
<feature type="transmembrane region" description="Helical" evidence="1">
    <location>
        <begin position="12"/>
        <end position="29"/>
    </location>
</feature>
<reference evidence="2 3" key="1">
    <citation type="journal article" date="2019" name="Int. J. Syst. Evol. Microbiol.">
        <title>The Global Catalogue of Microorganisms (GCM) 10K type strain sequencing project: providing services to taxonomists for standard genome sequencing and annotation.</title>
        <authorList>
            <consortium name="The Broad Institute Genomics Platform"/>
            <consortium name="The Broad Institute Genome Sequencing Center for Infectious Disease"/>
            <person name="Wu L."/>
            <person name="Ma J."/>
        </authorList>
    </citation>
    <scope>NUCLEOTIDE SEQUENCE [LARGE SCALE GENOMIC DNA]</scope>
    <source>
        <strain evidence="2 3">CGMCC 1.12125</strain>
    </source>
</reference>
<gene>
    <name evidence="2" type="ORF">ACFR9U_06825</name>
</gene>
<protein>
    <recommendedName>
        <fullName evidence="4">Yip1 domain-containing protein</fullName>
    </recommendedName>
</protein>
<keyword evidence="1" id="KW-0812">Transmembrane</keyword>
<feature type="transmembrane region" description="Helical" evidence="1">
    <location>
        <begin position="91"/>
        <end position="112"/>
    </location>
</feature>
<name>A0ABD6C8M8_9EURY</name>
<organism evidence="2 3">
    <name type="scientific">Halorientalis brevis</name>
    <dbReference type="NCBI Taxonomy" id="1126241"/>
    <lineage>
        <taxon>Archaea</taxon>
        <taxon>Methanobacteriati</taxon>
        <taxon>Methanobacteriota</taxon>
        <taxon>Stenosarchaea group</taxon>
        <taxon>Halobacteria</taxon>
        <taxon>Halobacteriales</taxon>
        <taxon>Haloarculaceae</taxon>
        <taxon>Halorientalis</taxon>
    </lineage>
</organism>
<evidence type="ECO:0000313" key="3">
    <source>
        <dbReference type="Proteomes" id="UP001597119"/>
    </source>
</evidence>
<keyword evidence="1" id="KW-1133">Transmembrane helix</keyword>
<comment type="caution">
    <text evidence="2">The sequence shown here is derived from an EMBL/GenBank/DDBJ whole genome shotgun (WGS) entry which is preliminary data.</text>
</comment>
<accession>A0ABD6C8M8</accession>
<keyword evidence="3" id="KW-1185">Reference proteome</keyword>
<dbReference type="Proteomes" id="UP001597119">
    <property type="component" value="Unassembled WGS sequence"/>
</dbReference>
<dbReference type="RefSeq" id="WP_247379185.1">
    <property type="nucleotide sequence ID" value="NZ_JALLGV010000007.1"/>
</dbReference>
<evidence type="ECO:0000256" key="1">
    <source>
        <dbReference type="SAM" id="Phobius"/>
    </source>
</evidence>
<evidence type="ECO:0008006" key="4">
    <source>
        <dbReference type="Google" id="ProtNLM"/>
    </source>
</evidence>
<feature type="transmembrane region" description="Helical" evidence="1">
    <location>
        <begin position="49"/>
        <end position="70"/>
    </location>
</feature>
<feature type="transmembrane region" description="Helical" evidence="1">
    <location>
        <begin position="160"/>
        <end position="183"/>
    </location>
</feature>